<reference evidence="2 3" key="1">
    <citation type="journal article" date="2012" name="J. Bacteriol.">
        <title>Genome Sequence of n-Alkane-Degrading Hydrocarboniphaga effusa Strain AP103T (ATCC BAA-332T).</title>
        <authorList>
            <person name="Chang H.K."/>
            <person name="Zylstra G.J."/>
            <person name="Chae J.C."/>
        </authorList>
    </citation>
    <scope>NUCLEOTIDE SEQUENCE [LARGE SCALE GENOMIC DNA]</scope>
    <source>
        <strain evidence="2 3">AP103</strain>
    </source>
</reference>
<evidence type="ECO:0000313" key="2">
    <source>
        <dbReference type="EMBL" id="EIT69078.1"/>
    </source>
</evidence>
<dbReference type="STRING" id="1172194.WQQ_26600"/>
<feature type="chain" id="PRO_5003714009" description="Lipoprotein" evidence="1">
    <location>
        <begin position="28"/>
        <end position="102"/>
    </location>
</feature>
<name>I8T5T3_9GAMM</name>
<keyword evidence="1" id="KW-0732">Signal</keyword>
<comment type="caution">
    <text evidence="2">The sequence shown here is derived from an EMBL/GenBank/DDBJ whole genome shotgun (WGS) entry which is preliminary data.</text>
</comment>
<gene>
    <name evidence="2" type="ORF">WQQ_26600</name>
</gene>
<dbReference type="OrthoDB" id="5959722at2"/>
<accession>I8T5T3</accession>
<protein>
    <recommendedName>
        <fullName evidence="4">Lipoprotein</fullName>
    </recommendedName>
</protein>
<organism evidence="2 3">
    <name type="scientific">Hydrocarboniphaga effusa AP103</name>
    <dbReference type="NCBI Taxonomy" id="1172194"/>
    <lineage>
        <taxon>Bacteria</taxon>
        <taxon>Pseudomonadati</taxon>
        <taxon>Pseudomonadota</taxon>
        <taxon>Gammaproteobacteria</taxon>
        <taxon>Nevskiales</taxon>
        <taxon>Nevskiaceae</taxon>
        <taxon>Hydrocarboniphaga</taxon>
    </lineage>
</organism>
<evidence type="ECO:0000256" key="1">
    <source>
        <dbReference type="SAM" id="SignalP"/>
    </source>
</evidence>
<evidence type="ECO:0000313" key="3">
    <source>
        <dbReference type="Proteomes" id="UP000003704"/>
    </source>
</evidence>
<dbReference type="PROSITE" id="PS51257">
    <property type="entry name" value="PROKAR_LIPOPROTEIN"/>
    <property type="match status" value="1"/>
</dbReference>
<evidence type="ECO:0008006" key="4">
    <source>
        <dbReference type="Google" id="ProtNLM"/>
    </source>
</evidence>
<sequence>MILRTLLLCSTLAAAALAVACQNSPNAAEPQQDIVVPGKVEDVPAFDRFISGKPTPEQFRKRYPDVKLVLPGEIATREFRMDRSRYFAELDADGRISGGKFM</sequence>
<dbReference type="EMBL" id="AKGD01000002">
    <property type="protein sequence ID" value="EIT69078.1"/>
    <property type="molecule type" value="Genomic_DNA"/>
</dbReference>
<dbReference type="AlphaFoldDB" id="I8T5T3"/>
<proteinExistence type="predicted"/>
<dbReference type="RefSeq" id="WP_007185601.1">
    <property type="nucleotide sequence ID" value="NZ_AKGD01000002.1"/>
</dbReference>
<dbReference type="Proteomes" id="UP000003704">
    <property type="component" value="Unassembled WGS sequence"/>
</dbReference>
<keyword evidence="3" id="KW-1185">Reference proteome</keyword>
<feature type="signal peptide" evidence="1">
    <location>
        <begin position="1"/>
        <end position="27"/>
    </location>
</feature>